<evidence type="ECO:0000256" key="2">
    <source>
        <dbReference type="ARBA" id="ARBA00022723"/>
    </source>
</evidence>
<feature type="binding site" evidence="4">
    <location>
        <position position="217"/>
    </location>
    <ligand>
        <name>Mn(2+)</name>
        <dbReference type="ChEBI" id="CHEBI:29035"/>
        <label>1</label>
    </ligand>
</feature>
<evidence type="ECO:0000313" key="7">
    <source>
        <dbReference type="EMBL" id="UUF07719.1"/>
    </source>
</evidence>
<name>A0A9Q9CJY3_9FIRM</name>
<dbReference type="Pfam" id="PF00491">
    <property type="entry name" value="Arginase"/>
    <property type="match status" value="1"/>
</dbReference>
<keyword evidence="4" id="KW-0464">Manganese</keyword>
<dbReference type="InterPro" id="IPR020855">
    <property type="entry name" value="Ureohydrolase_Mn_BS"/>
</dbReference>
<evidence type="ECO:0000256" key="5">
    <source>
        <dbReference type="RuleBase" id="RU003684"/>
    </source>
</evidence>
<dbReference type="GO" id="GO:0046872">
    <property type="term" value="F:metal ion binding"/>
    <property type="evidence" value="ECO:0007669"/>
    <property type="project" value="UniProtKB-KW"/>
</dbReference>
<dbReference type="EMBL" id="CP071249">
    <property type="protein sequence ID" value="UUF06471.1"/>
    <property type="molecule type" value="Genomic_DNA"/>
</dbReference>
<dbReference type="PANTHER" id="PTHR11358">
    <property type="entry name" value="ARGINASE/AGMATINASE"/>
    <property type="match status" value="1"/>
</dbReference>
<dbReference type="InterPro" id="IPR006035">
    <property type="entry name" value="Ureohydrolase"/>
</dbReference>
<feature type="binding site" evidence="4">
    <location>
        <position position="215"/>
    </location>
    <ligand>
        <name>Mn(2+)</name>
        <dbReference type="ChEBI" id="CHEBI:29035"/>
        <label>1</label>
    </ligand>
</feature>
<dbReference type="InterPro" id="IPR005925">
    <property type="entry name" value="Agmatinase-rel"/>
</dbReference>
<evidence type="ECO:0000256" key="1">
    <source>
        <dbReference type="ARBA" id="ARBA00009227"/>
    </source>
</evidence>
<accession>A0A9Q9CJY3</accession>
<dbReference type="Gene3D" id="3.40.800.10">
    <property type="entry name" value="Ureohydrolase domain"/>
    <property type="match status" value="1"/>
</dbReference>
<dbReference type="EMBL" id="CP071250">
    <property type="protein sequence ID" value="UUF07719.1"/>
    <property type="molecule type" value="Genomic_DNA"/>
</dbReference>
<evidence type="ECO:0000313" key="6">
    <source>
        <dbReference type="EMBL" id="UUF06471.1"/>
    </source>
</evidence>
<dbReference type="AlphaFoldDB" id="A0A9Q9CJY3"/>
<evidence type="ECO:0000313" key="9">
    <source>
        <dbReference type="Proteomes" id="UP001058072"/>
    </source>
</evidence>
<dbReference type="EC" id="3.5.3.11" evidence="7"/>
<dbReference type="PANTHER" id="PTHR11358:SF26">
    <property type="entry name" value="GUANIDINO ACID HYDROLASE, MITOCHONDRIAL"/>
    <property type="match status" value="1"/>
</dbReference>
<feature type="binding site" evidence="4">
    <location>
        <position position="138"/>
    </location>
    <ligand>
        <name>Mn(2+)</name>
        <dbReference type="ChEBI" id="CHEBI:29035"/>
        <label>1</label>
    </ligand>
</feature>
<feature type="binding site" evidence="4">
    <location>
        <position position="111"/>
    </location>
    <ligand>
        <name>Mn(2+)</name>
        <dbReference type="ChEBI" id="CHEBI:29035"/>
        <label>1</label>
    </ligand>
</feature>
<evidence type="ECO:0000256" key="4">
    <source>
        <dbReference type="PIRSR" id="PIRSR036979-1"/>
    </source>
</evidence>
<keyword evidence="8" id="KW-1185">Reference proteome</keyword>
<comment type="similarity">
    <text evidence="1">Belongs to the arginase family. Agmatinase subfamily.</text>
</comment>
<reference evidence="7 8" key="1">
    <citation type="submission" date="2021-03" db="EMBL/GenBank/DDBJ databases">
        <title>Comparative Genomics and Metabolomics in the genus Turicibacter.</title>
        <authorList>
            <person name="Maki J."/>
            <person name="Looft T."/>
        </authorList>
    </citation>
    <scope>NUCLEOTIDE SEQUENCE</scope>
    <source>
        <strain evidence="7">ISU324</strain>
        <strain evidence="6 8">MMM721</strain>
    </source>
</reference>
<organism evidence="7 9">
    <name type="scientific">Turicibacter bilis</name>
    <dbReference type="NCBI Taxonomy" id="2735723"/>
    <lineage>
        <taxon>Bacteria</taxon>
        <taxon>Bacillati</taxon>
        <taxon>Bacillota</taxon>
        <taxon>Erysipelotrichia</taxon>
        <taxon>Erysipelotrichales</taxon>
        <taxon>Turicibacteraceae</taxon>
        <taxon>Turicibacter</taxon>
    </lineage>
</organism>
<sequence length="290" mass="32065">MQNRLSNAAQFLAMEASYEDADVVVFGAPFDGTTSYRPGTRFAAQQMRCESDGIETYSPLLDLDLEDYSICDAGDVALSNGNTPKILSEIEEVAAGIINDHKKPLMIGGEHLVTLPVIEALVKKHPNIHILHFDAHTDLRETYNNEKLSHATVIRRCWDILGDGRIYQFGIRSGMKQEFDFALKDHHTYMEPFTVHSVKDIVAQLSGKKVYITIDLDILDPSIFPGTGTPEPGGITYRELETVFKAIKAADIELVGADMVELSPHYDTANVSTIVACKVLRELALLVASK</sequence>
<dbReference type="Proteomes" id="UP001058072">
    <property type="component" value="Chromosome"/>
</dbReference>
<dbReference type="InterPro" id="IPR023696">
    <property type="entry name" value="Ureohydrolase_dom_sf"/>
</dbReference>
<dbReference type="GO" id="GO:0033389">
    <property type="term" value="P:putrescine biosynthetic process from arginine, via agmatine"/>
    <property type="evidence" value="ECO:0007669"/>
    <property type="project" value="TreeGrafter"/>
</dbReference>
<gene>
    <name evidence="7" type="primary">speB</name>
    <name evidence="6" type="ORF">J0J69_02470</name>
    <name evidence="7" type="ORF">J0J70_08795</name>
</gene>
<dbReference type="RefSeq" id="WP_055276715.1">
    <property type="nucleotide sequence ID" value="NZ_CP071249.1"/>
</dbReference>
<evidence type="ECO:0000256" key="3">
    <source>
        <dbReference type="ARBA" id="ARBA00022801"/>
    </source>
</evidence>
<dbReference type="Proteomes" id="UP001058016">
    <property type="component" value="Chromosome"/>
</dbReference>
<comment type="cofactor">
    <cofactor evidence="4">
        <name>Mn(2+)</name>
        <dbReference type="ChEBI" id="CHEBI:29035"/>
    </cofactor>
    <text evidence="4">Binds 2 manganese ions per subunit.</text>
</comment>
<proteinExistence type="inferred from homology"/>
<protein>
    <submittedName>
        <fullName evidence="7">Agmatinase</fullName>
        <ecNumber evidence="7">3.5.3.11</ecNumber>
    </submittedName>
</protein>
<feature type="binding site" evidence="4">
    <location>
        <position position="134"/>
    </location>
    <ligand>
        <name>Mn(2+)</name>
        <dbReference type="ChEBI" id="CHEBI:29035"/>
        <label>1</label>
    </ligand>
</feature>
<dbReference type="PIRSF" id="PIRSF036979">
    <property type="entry name" value="Arginase"/>
    <property type="match status" value="1"/>
</dbReference>
<dbReference type="NCBIfam" id="TIGR01230">
    <property type="entry name" value="agmatinase"/>
    <property type="match status" value="1"/>
</dbReference>
<keyword evidence="3 5" id="KW-0378">Hydrolase</keyword>
<evidence type="ECO:0000313" key="8">
    <source>
        <dbReference type="Proteomes" id="UP001058016"/>
    </source>
</evidence>
<dbReference type="GO" id="GO:0008783">
    <property type="term" value="F:agmatinase activity"/>
    <property type="evidence" value="ECO:0007669"/>
    <property type="project" value="UniProtKB-EC"/>
</dbReference>
<dbReference type="PROSITE" id="PS51409">
    <property type="entry name" value="ARGINASE_2"/>
    <property type="match status" value="1"/>
</dbReference>
<feature type="binding site" evidence="4">
    <location>
        <position position="136"/>
    </location>
    <ligand>
        <name>Mn(2+)</name>
        <dbReference type="ChEBI" id="CHEBI:29035"/>
        <label>1</label>
    </ligand>
</feature>
<dbReference type="CDD" id="cd11593">
    <property type="entry name" value="Agmatinase-like_2"/>
    <property type="match status" value="1"/>
</dbReference>
<dbReference type="SUPFAM" id="SSF52768">
    <property type="entry name" value="Arginase/deacetylase"/>
    <property type="match status" value="1"/>
</dbReference>
<keyword evidence="2 4" id="KW-0479">Metal-binding</keyword>
<dbReference type="PROSITE" id="PS01053">
    <property type="entry name" value="ARGINASE_1"/>
    <property type="match status" value="1"/>
</dbReference>